<protein>
    <recommendedName>
        <fullName evidence="6">Mechanosensitive ion channel MscS domain-containing protein</fullName>
    </recommendedName>
</protein>
<keyword evidence="4 5" id="KW-0472">Membrane</keyword>
<gene>
    <name evidence="7" type="ORF">AL399_02035</name>
</gene>
<dbReference type="InterPro" id="IPR023408">
    <property type="entry name" value="MscS_beta-dom_sf"/>
</dbReference>
<comment type="caution">
    <text evidence="7">The sequence shown here is derived from an EMBL/GenBank/DDBJ whole genome shotgun (WGS) entry which is preliminary data.</text>
</comment>
<evidence type="ECO:0000256" key="5">
    <source>
        <dbReference type="SAM" id="Phobius"/>
    </source>
</evidence>
<feature type="transmembrane region" description="Helical" evidence="5">
    <location>
        <begin position="67"/>
        <end position="85"/>
    </location>
</feature>
<evidence type="ECO:0000259" key="6">
    <source>
        <dbReference type="Pfam" id="PF00924"/>
    </source>
</evidence>
<keyword evidence="3 5" id="KW-1133">Transmembrane helix</keyword>
<dbReference type="GO" id="GO:0008381">
    <property type="term" value="F:mechanosensitive monoatomic ion channel activity"/>
    <property type="evidence" value="ECO:0007669"/>
    <property type="project" value="InterPro"/>
</dbReference>
<dbReference type="SUPFAM" id="SSF50182">
    <property type="entry name" value="Sm-like ribonucleoproteins"/>
    <property type="match status" value="1"/>
</dbReference>
<reference evidence="7" key="1">
    <citation type="submission" date="2015-08" db="EMBL/GenBank/DDBJ databases">
        <title>Candidatus Bacteriodes Periocalifornicus.</title>
        <authorList>
            <person name="McLean J.S."/>
            <person name="Kelley S."/>
        </authorList>
    </citation>
    <scope>NUCLEOTIDE SEQUENCE [LARGE SCALE GENOMIC DNA]</scope>
    <source>
        <strain evidence="7">12B</strain>
    </source>
</reference>
<dbReference type="EMBL" id="LIIK01000006">
    <property type="protein sequence ID" value="KQM09380.1"/>
    <property type="molecule type" value="Genomic_DNA"/>
</dbReference>
<feature type="domain" description="Mechanosensitive ion channel MscS" evidence="6">
    <location>
        <begin position="182"/>
        <end position="249"/>
    </location>
</feature>
<proteinExistence type="predicted"/>
<feature type="transmembrane region" description="Helical" evidence="5">
    <location>
        <begin position="91"/>
        <end position="115"/>
    </location>
</feature>
<feature type="transmembrane region" description="Helical" evidence="5">
    <location>
        <begin position="20"/>
        <end position="47"/>
    </location>
</feature>
<evidence type="ECO:0000256" key="2">
    <source>
        <dbReference type="ARBA" id="ARBA00022692"/>
    </source>
</evidence>
<dbReference type="PATRIC" id="fig|1702214.3.peg.89"/>
<keyword evidence="2 5" id="KW-0812">Transmembrane</keyword>
<evidence type="ECO:0000256" key="1">
    <source>
        <dbReference type="ARBA" id="ARBA00004370"/>
    </source>
</evidence>
<dbReference type="GO" id="GO:0005886">
    <property type="term" value="C:plasma membrane"/>
    <property type="evidence" value="ECO:0007669"/>
    <property type="project" value="TreeGrafter"/>
</dbReference>
<comment type="subcellular location">
    <subcellularLocation>
        <location evidence="1">Membrane</location>
    </subcellularLocation>
</comment>
<dbReference type="PANTHER" id="PTHR30414:SF0">
    <property type="entry name" value="MINICONDUCTANCE MECHANOSENSITIVE CHANNEL YBDG"/>
    <property type="match status" value="1"/>
</dbReference>
<evidence type="ECO:0000313" key="7">
    <source>
        <dbReference type="EMBL" id="KQM09380.1"/>
    </source>
</evidence>
<dbReference type="Gene3D" id="2.30.30.60">
    <property type="match status" value="1"/>
</dbReference>
<feature type="transmembrane region" description="Helical" evidence="5">
    <location>
        <begin position="164"/>
        <end position="190"/>
    </location>
</feature>
<evidence type="ECO:0000256" key="4">
    <source>
        <dbReference type="ARBA" id="ARBA00023136"/>
    </source>
</evidence>
<dbReference type="STRING" id="1702214.AL399_02035"/>
<organism evidence="7 8">
    <name type="scientific">Candidatus [Bacteroides] periocalifornicus</name>
    <dbReference type="NCBI Taxonomy" id="1702214"/>
    <lineage>
        <taxon>Bacteria</taxon>
        <taxon>Pseudomonadati</taxon>
        <taxon>Bacteroidota</taxon>
    </lineage>
</organism>
<dbReference type="Proteomes" id="UP000054172">
    <property type="component" value="Unassembled WGS sequence"/>
</dbReference>
<accession>A0A0Q4B9C5</accession>
<sequence length="415" mass="45677">MASKLALGDTVAAALAYIPVLLVISLASVAAYYLARLLLLYVLAFLLRRLHGELYRRIKARRVLQRISHLAPAAVIYIGVSALLPPAHTTVVGLVQVCTLVYMVIASLVAVNAAINALHDVYLTLEVARTRVIKPYVQVVQTVLYVLGSILVVSIVIHRNPVNLFLGLGAMAAVLMLIFKDAILGLVASIQASVNNLVKPGDWVVVPSRNADGTVLEITLTIVKVQNWDRTIVTFPTYALVSESLQNWKGMSESNGRRIKTPLYIDVRSVHACSPEEVARFQQVMLLADYIAEEKKVLERQNAAVEHLALPGINSVRFTNLGMFRNYANRYLKSHPLLDHGDTCMARLLPATDKGIPLEIYCFSRITEWEAYEGVQGDIVEHLLSVAPEFGLRIYQHLSGADVRPNLSGAEPTAQ</sequence>
<dbReference type="GO" id="GO:0071470">
    <property type="term" value="P:cellular response to osmotic stress"/>
    <property type="evidence" value="ECO:0007669"/>
    <property type="project" value="InterPro"/>
</dbReference>
<dbReference type="Pfam" id="PF00924">
    <property type="entry name" value="MS_channel_2nd"/>
    <property type="match status" value="1"/>
</dbReference>
<dbReference type="InterPro" id="IPR006685">
    <property type="entry name" value="MscS_channel_2nd"/>
</dbReference>
<dbReference type="AlphaFoldDB" id="A0A0Q4B9C5"/>
<dbReference type="InterPro" id="IPR010920">
    <property type="entry name" value="LSM_dom_sf"/>
</dbReference>
<name>A0A0Q4B9C5_9BACT</name>
<keyword evidence="8" id="KW-1185">Reference proteome</keyword>
<evidence type="ECO:0000313" key="8">
    <source>
        <dbReference type="Proteomes" id="UP000054172"/>
    </source>
</evidence>
<evidence type="ECO:0000256" key="3">
    <source>
        <dbReference type="ARBA" id="ARBA00022989"/>
    </source>
</evidence>
<feature type="transmembrane region" description="Helical" evidence="5">
    <location>
        <begin position="136"/>
        <end position="158"/>
    </location>
</feature>
<dbReference type="InterPro" id="IPR030192">
    <property type="entry name" value="YbdG"/>
</dbReference>
<dbReference type="PANTHER" id="PTHR30414">
    <property type="entry name" value="MINICONDUCTANCE MECHANOSENSITIVE CHANNEL YBDG"/>
    <property type="match status" value="1"/>
</dbReference>